<dbReference type="GO" id="GO:0008713">
    <property type="term" value="F:ADP-heptose-lipopolysaccharide heptosyltransferase activity"/>
    <property type="evidence" value="ECO:0007669"/>
    <property type="project" value="TreeGrafter"/>
</dbReference>
<feature type="region of interest" description="Disordered" evidence="3">
    <location>
        <begin position="159"/>
        <end position="199"/>
    </location>
</feature>
<evidence type="ECO:0000256" key="2">
    <source>
        <dbReference type="ARBA" id="ARBA00022679"/>
    </source>
</evidence>
<evidence type="ECO:0000256" key="1">
    <source>
        <dbReference type="ARBA" id="ARBA00022676"/>
    </source>
</evidence>
<feature type="compositionally biased region" description="Low complexity" evidence="3">
    <location>
        <begin position="189"/>
        <end position="199"/>
    </location>
</feature>
<evidence type="ECO:0000313" key="5">
    <source>
        <dbReference type="Proteomes" id="UP000567795"/>
    </source>
</evidence>
<feature type="region of interest" description="Disordered" evidence="3">
    <location>
        <begin position="101"/>
        <end position="128"/>
    </location>
</feature>
<evidence type="ECO:0000256" key="3">
    <source>
        <dbReference type="SAM" id="MobiDB-lite"/>
    </source>
</evidence>
<dbReference type="Proteomes" id="UP000567795">
    <property type="component" value="Unassembled WGS sequence"/>
</dbReference>
<reference evidence="4 5" key="1">
    <citation type="submission" date="2020-07" db="EMBL/GenBank/DDBJ databases">
        <title>Sequencing the genomes of 1000 actinobacteria strains.</title>
        <authorList>
            <person name="Klenk H.-P."/>
        </authorList>
    </citation>
    <scope>NUCLEOTIDE SEQUENCE [LARGE SCALE GENOMIC DNA]</scope>
    <source>
        <strain evidence="4 5">DSM 42178</strain>
    </source>
</reference>
<proteinExistence type="predicted"/>
<feature type="compositionally biased region" description="Pro residues" evidence="3">
    <location>
        <begin position="382"/>
        <end position="402"/>
    </location>
</feature>
<protein>
    <submittedName>
        <fullName evidence="4">ADP-heptose:LPS heptosyltransferase</fullName>
    </submittedName>
</protein>
<accession>A0A853A0S7</accession>
<dbReference type="Gene3D" id="3.40.50.2000">
    <property type="entry name" value="Glycogen Phosphorylase B"/>
    <property type="match status" value="2"/>
</dbReference>
<keyword evidence="2 4" id="KW-0808">Transferase</keyword>
<comment type="caution">
    <text evidence="4">The sequence shown here is derived from an EMBL/GenBank/DDBJ whole genome shotgun (WGS) entry which is preliminary data.</text>
</comment>
<dbReference type="EMBL" id="JACBZD010000001">
    <property type="protein sequence ID" value="NYI04112.1"/>
    <property type="molecule type" value="Genomic_DNA"/>
</dbReference>
<dbReference type="InterPro" id="IPR051199">
    <property type="entry name" value="LPS_LOS_Heptosyltrfase"/>
</dbReference>
<dbReference type="GO" id="GO:0009244">
    <property type="term" value="P:lipopolysaccharide core region biosynthetic process"/>
    <property type="evidence" value="ECO:0007669"/>
    <property type="project" value="TreeGrafter"/>
</dbReference>
<dbReference type="PANTHER" id="PTHR30160:SF1">
    <property type="entry name" value="LIPOPOLYSACCHARIDE 1,2-N-ACETYLGLUCOSAMINETRANSFERASE-RELATED"/>
    <property type="match status" value="1"/>
</dbReference>
<dbReference type="GO" id="GO:0005829">
    <property type="term" value="C:cytosol"/>
    <property type="evidence" value="ECO:0007669"/>
    <property type="project" value="TreeGrafter"/>
</dbReference>
<feature type="compositionally biased region" description="Low complexity" evidence="3">
    <location>
        <begin position="166"/>
        <end position="175"/>
    </location>
</feature>
<feature type="region of interest" description="Disordered" evidence="3">
    <location>
        <begin position="376"/>
        <end position="402"/>
    </location>
</feature>
<keyword evidence="1" id="KW-0328">Glycosyltransferase</keyword>
<organism evidence="4 5">
    <name type="scientific">Allostreptomyces psammosilenae</name>
    <dbReference type="NCBI Taxonomy" id="1892865"/>
    <lineage>
        <taxon>Bacteria</taxon>
        <taxon>Bacillati</taxon>
        <taxon>Actinomycetota</taxon>
        <taxon>Actinomycetes</taxon>
        <taxon>Kitasatosporales</taxon>
        <taxon>Streptomycetaceae</taxon>
        <taxon>Allostreptomyces</taxon>
    </lineage>
</organism>
<dbReference type="CDD" id="cd03789">
    <property type="entry name" value="GT9_LPS_heptosyltransferase"/>
    <property type="match status" value="1"/>
</dbReference>
<gene>
    <name evidence="4" type="ORF">FHU37_001055</name>
</gene>
<sequence>MSRPRLLVLRALYLGDFLTGVPAYRALRRAYPDHETVLAAPAPLAPLVPLTGAFDRHLPAGELEPLDWAGPPPDVAVDLHGRGWRSHTLLERLRPGRLIAFDADDRPDGPPGPAATAGPPRPGGAPVRWRAGEHEVERWCRLLVEHGIPADPTDLLLPLPLPAPPAGGARSPGSRRPADRRGVPADPWAGTRALPGLPGLPAGRPGAAPGERGYVVVHPGAAAPARRWPMERFAAVARELASAGRHVVVTGGADEEYLAAEVVRQADLPAAALLAGRTDLAALARVVAGADLVVCGDTGTAHLASAFARPSVVLFGPVPPREWGPPPRPFHVALHAAPDGYRGDPHGAVTDPALEALGVPEVLDACARALAAADARARPAAAAPPGPLRPPPPLTRVPGPTP</sequence>
<dbReference type="SUPFAM" id="SSF53756">
    <property type="entry name" value="UDP-Glycosyltransferase/glycogen phosphorylase"/>
    <property type="match status" value="1"/>
</dbReference>
<dbReference type="Pfam" id="PF01075">
    <property type="entry name" value="Glyco_transf_9"/>
    <property type="match status" value="1"/>
</dbReference>
<evidence type="ECO:0000313" key="4">
    <source>
        <dbReference type="EMBL" id="NYI04112.1"/>
    </source>
</evidence>
<name>A0A853A0S7_9ACTN</name>
<dbReference type="PANTHER" id="PTHR30160">
    <property type="entry name" value="TETRAACYLDISACCHARIDE 4'-KINASE-RELATED"/>
    <property type="match status" value="1"/>
</dbReference>
<feature type="compositionally biased region" description="Pro residues" evidence="3">
    <location>
        <begin position="109"/>
        <end position="123"/>
    </location>
</feature>
<dbReference type="RefSeq" id="WP_179813063.1">
    <property type="nucleotide sequence ID" value="NZ_JACBZD010000001.1"/>
</dbReference>
<dbReference type="InterPro" id="IPR002201">
    <property type="entry name" value="Glyco_trans_9"/>
</dbReference>
<dbReference type="AlphaFoldDB" id="A0A853A0S7"/>
<keyword evidence="5" id="KW-1185">Reference proteome</keyword>